<evidence type="ECO:0000313" key="7">
    <source>
        <dbReference type="EMBL" id="ASU22345.1"/>
    </source>
</evidence>
<dbReference type="EMBL" id="CP022741">
    <property type="protein sequence ID" value="ASU22345.1"/>
    <property type="molecule type" value="Genomic_DNA"/>
</dbReference>
<dbReference type="InterPro" id="IPR012337">
    <property type="entry name" value="RNaseH-like_sf"/>
</dbReference>
<dbReference type="GO" id="GO:0006260">
    <property type="term" value="P:DNA replication"/>
    <property type="evidence" value="ECO:0007669"/>
    <property type="project" value="InterPro"/>
</dbReference>
<dbReference type="NCBIfam" id="TIGR00573">
    <property type="entry name" value="dnaq"/>
    <property type="match status" value="1"/>
</dbReference>
<evidence type="ECO:0000256" key="3">
    <source>
        <dbReference type="ARBA" id="ARBA00022801"/>
    </source>
</evidence>
<dbReference type="InterPro" id="IPR006054">
    <property type="entry name" value="DnaQ"/>
</dbReference>
<name>A0A223MXP7_9VIBR</name>
<dbReference type="KEGG" id="vqi:CCZ37_06965"/>
<dbReference type="Pfam" id="PF00929">
    <property type="entry name" value="RNase_T"/>
    <property type="match status" value="1"/>
</dbReference>
<evidence type="ECO:0000259" key="6">
    <source>
        <dbReference type="SMART" id="SM00479"/>
    </source>
</evidence>
<dbReference type="Gene3D" id="3.30.420.10">
    <property type="entry name" value="Ribonuclease H-like superfamily/Ribonuclease H"/>
    <property type="match status" value="1"/>
</dbReference>
<protein>
    <recommendedName>
        <fullName evidence="1">DNA-directed DNA polymerase</fullName>
        <ecNumber evidence="1">2.7.7.7</ecNumber>
    </recommendedName>
</protein>
<dbReference type="InterPro" id="IPR013520">
    <property type="entry name" value="Ribonucl_H"/>
</dbReference>
<dbReference type="PANTHER" id="PTHR30231:SF4">
    <property type="entry name" value="PROTEIN NEN2"/>
    <property type="match status" value="1"/>
</dbReference>
<dbReference type="GO" id="GO:0005829">
    <property type="term" value="C:cytosol"/>
    <property type="evidence" value="ECO:0007669"/>
    <property type="project" value="TreeGrafter"/>
</dbReference>
<dbReference type="GO" id="GO:0003887">
    <property type="term" value="F:DNA-directed DNA polymerase activity"/>
    <property type="evidence" value="ECO:0007669"/>
    <property type="project" value="UniProtKB-EC"/>
</dbReference>
<evidence type="ECO:0000256" key="2">
    <source>
        <dbReference type="ARBA" id="ARBA00022722"/>
    </source>
</evidence>
<evidence type="ECO:0000256" key="5">
    <source>
        <dbReference type="ARBA" id="ARBA00049244"/>
    </source>
</evidence>
<gene>
    <name evidence="7" type="ORF">CCZ37_06965</name>
</gene>
<dbReference type="CDD" id="cd06127">
    <property type="entry name" value="DEDDh"/>
    <property type="match status" value="1"/>
</dbReference>
<dbReference type="SMART" id="SM00479">
    <property type="entry name" value="EXOIII"/>
    <property type="match status" value="1"/>
</dbReference>
<proteinExistence type="predicted"/>
<evidence type="ECO:0000313" key="8">
    <source>
        <dbReference type="Proteomes" id="UP000215148"/>
    </source>
</evidence>
<comment type="catalytic activity">
    <reaction evidence="5">
        <text>DNA(n) + a 2'-deoxyribonucleoside 5'-triphosphate = DNA(n+1) + diphosphate</text>
        <dbReference type="Rhea" id="RHEA:22508"/>
        <dbReference type="Rhea" id="RHEA-COMP:17339"/>
        <dbReference type="Rhea" id="RHEA-COMP:17340"/>
        <dbReference type="ChEBI" id="CHEBI:33019"/>
        <dbReference type="ChEBI" id="CHEBI:61560"/>
        <dbReference type="ChEBI" id="CHEBI:173112"/>
        <dbReference type="EC" id="2.7.7.7"/>
    </reaction>
</comment>
<keyword evidence="8" id="KW-1185">Reference proteome</keyword>
<dbReference type="InterPro" id="IPR036397">
    <property type="entry name" value="RNaseH_sf"/>
</dbReference>
<dbReference type="PANTHER" id="PTHR30231">
    <property type="entry name" value="DNA POLYMERASE III SUBUNIT EPSILON"/>
    <property type="match status" value="1"/>
</dbReference>
<organism evidence="7 8">
    <name type="scientific">Vibrio qinghaiensis</name>
    <dbReference type="NCBI Taxonomy" id="2025808"/>
    <lineage>
        <taxon>Bacteria</taxon>
        <taxon>Pseudomonadati</taxon>
        <taxon>Pseudomonadota</taxon>
        <taxon>Gammaproteobacteria</taxon>
        <taxon>Vibrionales</taxon>
        <taxon>Vibrionaceae</taxon>
        <taxon>Vibrio</taxon>
    </lineage>
</organism>
<evidence type="ECO:0000256" key="4">
    <source>
        <dbReference type="ARBA" id="ARBA00022839"/>
    </source>
</evidence>
<dbReference type="EC" id="2.7.7.7" evidence="1"/>
<accession>A0A223MXP7</accession>
<sequence length="242" mass="27636">MRVMIKQWFQKPSIDWVAKYANKQSLVNHPLLKDFYSKPIAKGSTPIDEIEFVALDLETTGLSAQHDDIITIGLVPFTLNRIYLNRSKHWIVRPRQALKEDSVVIHGITHNDILDAPDLAEVQESILKALSGKIVVVHYRHIERSFLNQALKVRLGEGIEFPVIDTLQLETEIQQRLHGGLWNQLKGQKPQSVRLGQARARYGLPAYTPHHALVDAIATAELFQAQIAHHFDRQQSVRTLWL</sequence>
<evidence type="ECO:0000256" key="1">
    <source>
        <dbReference type="ARBA" id="ARBA00012417"/>
    </source>
</evidence>
<feature type="domain" description="Exonuclease" evidence="6">
    <location>
        <begin position="51"/>
        <end position="232"/>
    </location>
</feature>
<reference evidence="7 8" key="1">
    <citation type="submission" date="2017-08" db="EMBL/GenBank/DDBJ databases">
        <title>The Vibrio qinghaiensis sp.-Q67 is a luminous bacteria isolated firstly from Qinghai lake, Qinghai province, China, which has been proved to be very sensitive to detect environmental and food pollutants. Therefore, complete genome analysis of V. qinghaiensis sp.-Q67 highlights the potential application of this strain on detection of hazards in the contaminated environments.</title>
        <authorList>
            <person name="Gong L."/>
        </authorList>
    </citation>
    <scope>NUCLEOTIDE SEQUENCE [LARGE SCALE GENOMIC DNA]</scope>
    <source>
        <strain evidence="7 8">Q67</strain>
    </source>
</reference>
<dbReference type="Proteomes" id="UP000215148">
    <property type="component" value="Chromosome 1"/>
</dbReference>
<dbReference type="SUPFAM" id="SSF53098">
    <property type="entry name" value="Ribonuclease H-like"/>
    <property type="match status" value="1"/>
</dbReference>
<dbReference type="NCBIfam" id="NF006602">
    <property type="entry name" value="PRK09146.1"/>
    <property type="match status" value="1"/>
</dbReference>
<keyword evidence="2" id="KW-0540">Nuclease</keyword>
<dbReference type="GO" id="GO:0008408">
    <property type="term" value="F:3'-5' exonuclease activity"/>
    <property type="evidence" value="ECO:0007669"/>
    <property type="project" value="TreeGrafter"/>
</dbReference>
<dbReference type="GO" id="GO:0003677">
    <property type="term" value="F:DNA binding"/>
    <property type="evidence" value="ECO:0007669"/>
    <property type="project" value="InterPro"/>
</dbReference>
<dbReference type="AlphaFoldDB" id="A0A223MXP7"/>
<keyword evidence="3" id="KW-0378">Hydrolase</keyword>
<keyword evidence="4 7" id="KW-0269">Exonuclease</keyword>